<evidence type="ECO:0000313" key="3">
    <source>
        <dbReference type="EMBL" id="GJT66264.1"/>
    </source>
</evidence>
<sequence length="1201" mass="136917">MDLETAQITTTAKLPILKQGEYDTWRLRIEQYFQVQDYALWDVIENGNSFKPIPQTITNVNGSSTLLMPGPVTTEEKVQKKNDVKARSMLLMALLNEHLMTFNQYKNAKTLFAALQTRFGGNEATKKTQKTLLKQMYKNFSAPSTESLDSIFNRLQKIVSQLAILGENISQEDHNLEFLRSLPSKWNTHVMVWRNKPDLDIMSFDDLYNNFKIIEQEVKGTASSSSQNMAFVSSPTSTNEINTAYGVSTANTQVSSASTQVSTASTQVSTANLSDNTVYAFLASQPNGSQLVYEDLKQIYEDDIEEMDLKWQLALLSMRTRRGPRNQDSRNMNQDSPRRTVNVEETSSKAMMAIDGAGFDWSYMADDEVPTNMAFMDFSDSESLDKLIGSVKYKSRKGVGFVSYNVVPPPPTGLFSPPNLDLSYFGLEEFQQHEFEGYGPQTSKSVSEDISNEVTESPDAPLVKELVLDDKLEKKIAFPTVAKIEFVKAKPQEKPIRKPVKYAEMYRSQTPRGNQRNWNNQKSQQLGSDFMIYNKACFVCGSFDHVQADCNYHQRERVVSRNNYTRVNYNYSAKKAHPSAHRNIVPRAVLMKTGLRPLNTARPVNTAHPKTTVYSARPMLHFSKLAQSTVKRPYQIRTALTNKNFSQKVNTAKGKFYTARPKAVNTARPNSAVVNAVRENQVNVVKASACWVWRPTKLNSASITLKRHNYEMHEQIQVSVAWVLIGTKHMIGNMSYLSDFKEFDGGWWYLCSKATLDESMLWHRRLGHVNFKAINKLVKENLVRGLPLKRFENDQICVACLKEKQHKTSCKSKIQNFITQPLFMLHMDLFGPTFVSSLMNKKYCLVVIDDYSRFTYVLFLATKDETSGILKSFITEIENLVDKKVKIIRCDNGTKFKNRVMSEFCEEKGIKKEFSVARTPFSNTILLRISITGKETLKTVVSKYVDEILKKFGFSTVKTASTPIETSKPLMKDENAKDVDVHLYRSMIGSLMYLTSLRPDIMFVVCACARFQVTPKVSHLHDVKRIFRYLKGQPKLGLWYPKDSPFDLEAYTDSDYAGESLDRKSTTGGCQFLKSRLISWQCKKQTIVVNSITEAEYVAAASCYGPVLWIQNQMLDYGYNFMNTKIFIDIESTICIVKNPVFHSKTKHIEIRHHFIRGSNKKKLIQMIKIHTDQNVADFLTKAFDVGRFQYLIASIGMLNL</sequence>
<proteinExistence type="predicted"/>
<dbReference type="SUPFAM" id="SSF53098">
    <property type="entry name" value="Ribonuclease H-like"/>
    <property type="match status" value="1"/>
</dbReference>
<dbReference type="EMBL" id="BQNB010017699">
    <property type="protein sequence ID" value="GJT66264.1"/>
    <property type="molecule type" value="Genomic_DNA"/>
</dbReference>
<organism evidence="3 4">
    <name type="scientific">Tanacetum coccineum</name>
    <dbReference type="NCBI Taxonomy" id="301880"/>
    <lineage>
        <taxon>Eukaryota</taxon>
        <taxon>Viridiplantae</taxon>
        <taxon>Streptophyta</taxon>
        <taxon>Embryophyta</taxon>
        <taxon>Tracheophyta</taxon>
        <taxon>Spermatophyta</taxon>
        <taxon>Magnoliopsida</taxon>
        <taxon>eudicotyledons</taxon>
        <taxon>Gunneridae</taxon>
        <taxon>Pentapetalae</taxon>
        <taxon>asterids</taxon>
        <taxon>campanulids</taxon>
        <taxon>Asterales</taxon>
        <taxon>Asteraceae</taxon>
        <taxon>Asteroideae</taxon>
        <taxon>Anthemideae</taxon>
        <taxon>Anthemidinae</taxon>
        <taxon>Tanacetum</taxon>
    </lineage>
</organism>
<accession>A0ABQ5FSR8</accession>
<dbReference type="InterPro" id="IPR001584">
    <property type="entry name" value="Integrase_cat-core"/>
</dbReference>
<dbReference type="Pfam" id="PF00665">
    <property type="entry name" value="rve"/>
    <property type="match status" value="1"/>
</dbReference>
<gene>
    <name evidence="3" type="ORF">Tco_1017744</name>
</gene>
<dbReference type="Proteomes" id="UP001151760">
    <property type="component" value="Unassembled WGS sequence"/>
</dbReference>
<dbReference type="PROSITE" id="PS50994">
    <property type="entry name" value="INTEGRASE"/>
    <property type="match status" value="1"/>
</dbReference>
<comment type="caution">
    <text evidence="3">The sequence shown here is derived from an EMBL/GenBank/DDBJ whole genome shotgun (WGS) entry which is preliminary data.</text>
</comment>
<dbReference type="PANTHER" id="PTHR11439">
    <property type="entry name" value="GAG-POL-RELATED RETROTRANSPOSON"/>
    <property type="match status" value="1"/>
</dbReference>
<dbReference type="Gene3D" id="3.30.420.10">
    <property type="entry name" value="Ribonuclease H-like superfamily/Ribonuclease H"/>
    <property type="match status" value="1"/>
</dbReference>
<dbReference type="InterPro" id="IPR012337">
    <property type="entry name" value="RNaseH-like_sf"/>
</dbReference>
<dbReference type="InterPro" id="IPR036397">
    <property type="entry name" value="RNaseH_sf"/>
</dbReference>
<feature type="region of interest" description="Disordered" evidence="1">
    <location>
        <begin position="322"/>
        <end position="344"/>
    </location>
</feature>
<keyword evidence="4" id="KW-1185">Reference proteome</keyword>
<evidence type="ECO:0000256" key="1">
    <source>
        <dbReference type="SAM" id="MobiDB-lite"/>
    </source>
</evidence>
<dbReference type="CDD" id="cd09272">
    <property type="entry name" value="RNase_HI_RT_Ty1"/>
    <property type="match status" value="1"/>
</dbReference>
<reference evidence="3" key="2">
    <citation type="submission" date="2022-01" db="EMBL/GenBank/DDBJ databases">
        <authorList>
            <person name="Yamashiro T."/>
            <person name="Shiraishi A."/>
            <person name="Satake H."/>
            <person name="Nakayama K."/>
        </authorList>
    </citation>
    <scope>NUCLEOTIDE SEQUENCE</scope>
</reference>
<evidence type="ECO:0000313" key="4">
    <source>
        <dbReference type="Proteomes" id="UP001151760"/>
    </source>
</evidence>
<feature type="domain" description="Integrase catalytic" evidence="2">
    <location>
        <begin position="817"/>
        <end position="937"/>
    </location>
</feature>
<dbReference type="PANTHER" id="PTHR11439:SF495">
    <property type="entry name" value="REVERSE TRANSCRIPTASE, RNA-DEPENDENT DNA POLYMERASE-RELATED"/>
    <property type="match status" value="1"/>
</dbReference>
<dbReference type="Pfam" id="PF14223">
    <property type="entry name" value="Retrotran_gag_2"/>
    <property type="match status" value="1"/>
</dbReference>
<name>A0ABQ5FSR8_9ASTR</name>
<evidence type="ECO:0000259" key="2">
    <source>
        <dbReference type="PROSITE" id="PS50994"/>
    </source>
</evidence>
<protein>
    <submittedName>
        <fullName evidence="3">Ribonuclease H-like domain-containing protein</fullName>
    </submittedName>
</protein>
<reference evidence="3" key="1">
    <citation type="journal article" date="2022" name="Int. J. Mol. Sci.">
        <title>Draft Genome of Tanacetum Coccineum: Genomic Comparison of Closely Related Tanacetum-Family Plants.</title>
        <authorList>
            <person name="Yamashiro T."/>
            <person name="Shiraishi A."/>
            <person name="Nakayama K."/>
            <person name="Satake H."/>
        </authorList>
    </citation>
    <scope>NUCLEOTIDE SEQUENCE</scope>
</reference>
<dbReference type="Pfam" id="PF13976">
    <property type="entry name" value="gag_pre-integrs"/>
    <property type="match status" value="1"/>
</dbReference>
<dbReference type="InterPro" id="IPR025724">
    <property type="entry name" value="GAG-pre-integrase_dom"/>
</dbReference>